<feature type="non-terminal residue" evidence="2">
    <location>
        <position position="1"/>
    </location>
</feature>
<proteinExistence type="predicted"/>
<evidence type="ECO:0000313" key="2">
    <source>
        <dbReference type="EMBL" id="CAG8838096.1"/>
    </source>
</evidence>
<feature type="region of interest" description="Disordered" evidence="1">
    <location>
        <begin position="133"/>
        <end position="159"/>
    </location>
</feature>
<gene>
    <name evidence="2" type="ORF">GMARGA_LOCUS33803</name>
</gene>
<sequence>KSILVSTKSVNWKDLDNCWARRFLNEAKDWLDQESFAALKIKFTAASRSIKRISKEDNVSGGPDFIYKRVDRFLLEVEVKTLWVLNIRDNERHKDEPCALHISSTIEIGSKKSNSFSMLRIYAISSQICPGLEETPTPPLSPRNFDSDSDDDDNKILKR</sequence>
<name>A0ABN7WQ77_GIGMA</name>
<keyword evidence="3" id="KW-1185">Reference proteome</keyword>
<dbReference type="EMBL" id="CAJVQB010057290">
    <property type="protein sequence ID" value="CAG8838096.1"/>
    <property type="molecule type" value="Genomic_DNA"/>
</dbReference>
<accession>A0ABN7WQ77</accession>
<evidence type="ECO:0000313" key="3">
    <source>
        <dbReference type="Proteomes" id="UP000789901"/>
    </source>
</evidence>
<feature type="non-terminal residue" evidence="2">
    <location>
        <position position="159"/>
    </location>
</feature>
<comment type="caution">
    <text evidence="2">The sequence shown here is derived from an EMBL/GenBank/DDBJ whole genome shotgun (WGS) entry which is preliminary data.</text>
</comment>
<organism evidence="2 3">
    <name type="scientific">Gigaspora margarita</name>
    <dbReference type="NCBI Taxonomy" id="4874"/>
    <lineage>
        <taxon>Eukaryota</taxon>
        <taxon>Fungi</taxon>
        <taxon>Fungi incertae sedis</taxon>
        <taxon>Mucoromycota</taxon>
        <taxon>Glomeromycotina</taxon>
        <taxon>Glomeromycetes</taxon>
        <taxon>Diversisporales</taxon>
        <taxon>Gigasporaceae</taxon>
        <taxon>Gigaspora</taxon>
    </lineage>
</organism>
<reference evidence="2 3" key="1">
    <citation type="submission" date="2021-06" db="EMBL/GenBank/DDBJ databases">
        <authorList>
            <person name="Kallberg Y."/>
            <person name="Tangrot J."/>
            <person name="Rosling A."/>
        </authorList>
    </citation>
    <scope>NUCLEOTIDE SEQUENCE [LARGE SCALE GENOMIC DNA]</scope>
    <source>
        <strain evidence="2 3">120-4 pot B 10/14</strain>
    </source>
</reference>
<dbReference type="Proteomes" id="UP000789901">
    <property type="component" value="Unassembled WGS sequence"/>
</dbReference>
<evidence type="ECO:0000256" key="1">
    <source>
        <dbReference type="SAM" id="MobiDB-lite"/>
    </source>
</evidence>
<protein>
    <submittedName>
        <fullName evidence="2">12051_t:CDS:1</fullName>
    </submittedName>
</protein>